<dbReference type="Proteomes" id="UP000078348">
    <property type="component" value="Unassembled WGS sequence"/>
</dbReference>
<protein>
    <submittedName>
        <fullName evidence="2">Uncharacterized protein</fullName>
    </submittedName>
</protein>
<comment type="caution">
    <text evidence="2">The sequence shown here is derived from an EMBL/GenBank/DDBJ whole genome shotgun (WGS) entry which is preliminary data.</text>
</comment>
<dbReference type="AlphaFoldDB" id="A0A196S527"/>
<accession>A0A196S527</accession>
<proteinExistence type="predicted"/>
<sequence>MEYDRLSCLYAERDQYFGPQLFDLIPNLTEEQTEVTISSVNPASDSVSFGVAVTVPVLVWCNAFSSHRPTIKELKMVRNVFVHKNDIVTVKDLTPNMNYTLFCYAETFSGTGMKNSVKSLAQEFTTTKMEAAIVDIRDENNDVAFSIKSNVEKQAVCKCIGDTRTVLAMSANNDYVCKNSIDLPLILCRFYYPTQLVDVDYRREVDPTAMIATGKRSVHVIENESNESAIVYYGMFIQVGLLCVVLMGLQKRVK</sequence>
<keyword evidence="1" id="KW-0812">Transmembrane</keyword>
<gene>
    <name evidence="2" type="ORF">AV274_6085</name>
</gene>
<keyword evidence="1" id="KW-1133">Transmembrane helix</keyword>
<keyword evidence="1" id="KW-0472">Membrane</keyword>
<feature type="transmembrane region" description="Helical" evidence="1">
    <location>
        <begin position="230"/>
        <end position="249"/>
    </location>
</feature>
<reference evidence="2 3" key="1">
    <citation type="submission" date="2016-05" db="EMBL/GenBank/DDBJ databases">
        <title>Nuclear genome of Blastocystis sp. subtype 1 NandII.</title>
        <authorList>
            <person name="Gentekaki E."/>
            <person name="Curtis B."/>
            <person name="Stairs C."/>
            <person name="Eme L."/>
            <person name="Herman E."/>
            <person name="Klimes V."/>
            <person name="Arias M.C."/>
            <person name="Elias M."/>
            <person name="Hilliou F."/>
            <person name="Klute M."/>
            <person name="Malik S.-B."/>
            <person name="Pightling A."/>
            <person name="Rachubinski R."/>
            <person name="Salas D."/>
            <person name="Schlacht A."/>
            <person name="Suga H."/>
            <person name="Archibald J."/>
            <person name="Ball S.G."/>
            <person name="Clark G."/>
            <person name="Dacks J."/>
            <person name="Van Der Giezen M."/>
            <person name="Tsaousis A."/>
            <person name="Roger A."/>
        </authorList>
    </citation>
    <scope>NUCLEOTIDE SEQUENCE [LARGE SCALE GENOMIC DNA]</scope>
    <source>
        <strain evidence="3">ATCC 50177 / NandII</strain>
    </source>
</reference>
<evidence type="ECO:0000256" key="1">
    <source>
        <dbReference type="SAM" id="Phobius"/>
    </source>
</evidence>
<keyword evidence="3" id="KW-1185">Reference proteome</keyword>
<name>A0A196S527_BLAHN</name>
<evidence type="ECO:0000313" key="2">
    <source>
        <dbReference type="EMBL" id="OAO12205.1"/>
    </source>
</evidence>
<organism evidence="2 3">
    <name type="scientific">Blastocystis sp. subtype 1 (strain ATCC 50177 / NandII)</name>
    <dbReference type="NCBI Taxonomy" id="478820"/>
    <lineage>
        <taxon>Eukaryota</taxon>
        <taxon>Sar</taxon>
        <taxon>Stramenopiles</taxon>
        <taxon>Bigyra</taxon>
        <taxon>Opalozoa</taxon>
        <taxon>Opalinata</taxon>
        <taxon>Blastocystidae</taxon>
        <taxon>Blastocystis</taxon>
    </lineage>
</organism>
<evidence type="ECO:0000313" key="3">
    <source>
        <dbReference type="Proteomes" id="UP000078348"/>
    </source>
</evidence>
<dbReference type="EMBL" id="LXWW01000558">
    <property type="protein sequence ID" value="OAO12205.1"/>
    <property type="molecule type" value="Genomic_DNA"/>
</dbReference>